<feature type="binding site" evidence="5">
    <location>
        <position position="50"/>
    </location>
    <ligand>
        <name>ATP</name>
        <dbReference type="ChEBI" id="CHEBI:30616"/>
    </ligand>
</feature>
<dbReference type="GO" id="GO:0004674">
    <property type="term" value="F:protein serine/threonine kinase activity"/>
    <property type="evidence" value="ECO:0007669"/>
    <property type="project" value="UniProtKB-KW"/>
</dbReference>
<gene>
    <name evidence="9" type="ORF">SAMN05443639_105228</name>
</gene>
<dbReference type="PANTHER" id="PTHR43289">
    <property type="entry name" value="MITOGEN-ACTIVATED PROTEIN KINASE KINASE KINASE 20-RELATED"/>
    <property type="match status" value="1"/>
</dbReference>
<keyword evidence="7" id="KW-0472">Membrane</keyword>
<feature type="region of interest" description="Disordered" evidence="6">
    <location>
        <begin position="558"/>
        <end position="604"/>
    </location>
</feature>
<keyword evidence="2 5" id="KW-0547">Nucleotide-binding</keyword>
<dbReference type="AlphaFoldDB" id="A0A1I0I0T4"/>
<evidence type="ECO:0000313" key="9">
    <source>
        <dbReference type="EMBL" id="SET90035.1"/>
    </source>
</evidence>
<dbReference type="Gene3D" id="1.10.510.10">
    <property type="entry name" value="Transferase(Phosphotransferase) domain 1"/>
    <property type="match status" value="1"/>
</dbReference>
<keyword evidence="7" id="KW-0812">Transmembrane</keyword>
<dbReference type="PROSITE" id="PS50011">
    <property type="entry name" value="PROTEIN_KINASE_DOM"/>
    <property type="match status" value="1"/>
</dbReference>
<dbReference type="GO" id="GO:0005524">
    <property type="term" value="F:ATP binding"/>
    <property type="evidence" value="ECO:0007669"/>
    <property type="project" value="UniProtKB-UniRule"/>
</dbReference>
<evidence type="ECO:0000256" key="7">
    <source>
        <dbReference type="SAM" id="Phobius"/>
    </source>
</evidence>
<dbReference type="PROSITE" id="PS00108">
    <property type="entry name" value="PROTEIN_KINASE_ST"/>
    <property type="match status" value="1"/>
</dbReference>
<dbReference type="Pfam" id="PF00069">
    <property type="entry name" value="Pkinase"/>
    <property type="match status" value="1"/>
</dbReference>
<evidence type="ECO:0000256" key="4">
    <source>
        <dbReference type="ARBA" id="ARBA00022840"/>
    </source>
</evidence>
<dbReference type="SMART" id="SM00220">
    <property type="entry name" value="S_TKc"/>
    <property type="match status" value="1"/>
</dbReference>
<dbReference type="InterPro" id="IPR000719">
    <property type="entry name" value="Prot_kinase_dom"/>
</dbReference>
<evidence type="ECO:0000256" key="1">
    <source>
        <dbReference type="ARBA" id="ARBA00022679"/>
    </source>
</evidence>
<protein>
    <submittedName>
        <fullName evidence="9">Serine/threonine protein kinase</fullName>
    </submittedName>
</protein>
<dbReference type="Proteomes" id="UP000199181">
    <property type="component" value="Unassembled WGS sequence"/>
</dbReference>
<dbReference type="InterPro" id="IPR017441">
    <property type="entry name" value="Protein_kinase_ATP_BS"/>
</dbReference>
<organism evidence="9 10">
    <name type="scientific">Stigmatella erecta</name>
    <dbReference type="NCBI Taxonomy" id="83460"/>
    <lineage>
        <taxon>Bacteria</taxon>
        <taxon>Pseudomonadati</taxon>
        <taxon>Myxococcota</taxon>
        <taxon>Myxococcia</taxon>
        <taxon>Myxococcales</taxon>
        <taxon>Cystobacterineae</taxon>
        <taxon>Archangiaceae</taxon>
        <taxon>Stigmatella</taxon>
    </lineage>
</organism>
<evidence type="ECO:0000256" key="3">
    <source>
        <dbReference type="ARBA" id="ARBA00022777"/>
    </source>
</evidence>
<feature type="compositionally biased region" description="Pro residues" evidence="6">
    <location>
        <begin position="583"/>
        <end position="604"/>
    </location>
</feature>
<dbReference type="PANTHER" id="PTHR43289:SF6">
    <property type="entry name" value="SERINE_THREONINE-PROTEIN KINASE NEKL-3"/>
    <property type="match status" value="1"/>
</dbReference>
<keyword evidence="4 5" id="KW-0067">ATP-binding</keyword>
<keyword evidence="1" id="KW-0808">Transferase</keyword>
<dbReference type="PROSITE" id="PS00107">
    <property type="entry name" value="PROTEIN_KINASE_ATP"/>
    <property type="match status" value="1"/>
</dbReference>
<dbReference type="InterPro" id="IPR011009">
    <property type="entry name" value="Kinase-like_dom_sf"/>
</dbReference>
<dbReference type="InterPro" id="IPR008271">
    <property type="entry name" value="Ser/Thr_kinase_AS"/>
</dbReference>
<keyword evidence="3 9" id="KW-0418">Kinase</keyword>
<dbReference type="EMBL" id="FOIJ01000005">
    <property type="protein sequence ID" value="SET90035.1"/>
    <property type="molecule type" value="Genomic_DNA"/>
</dbReference>
<accession>A0A1I0I0T4</accession>
<dbReference type="CDD" id="cd14014">
    <property type="entry name" value="STKc_PknB_like"/>
    <property type="match status" value="1"/>
</dbReference>
<feature type="transmembrane region" description="Helical" evidence="7">
    <location>
        <begin position="300"/>
        <end position="322"/>
    </location>
</feature>
<evidence type="ECO:0000256" key="2">
    <source>
        <dbReference type="ARBA" id="ARBA00022741"/>
    </source>
</evidence>
<sequence length="604" mass="64395">MPSLDTTAISRPRNADSLPGYRLEKLVGMGGMGEVHKATQLSLNRTVAVKLLNPELAKEADFVARFQKEAAALATLSHPNIVDIVDKGKTDNTYYLVMEFVDGPSLRELMRSPLLTIPESLRMMMEICRGVQYAHTRNVIHRDLKPENILFDQQAGNIAKVTDFGLASFVDDANTRFNLTSTHVSMGTLSYMAPEQRVDAKTADARADIFSLGVILYELLTGEVPLGTFDPPSKHKPEIDGRLDGIVTRCLKPDPEERYPTVSALMADLEPLAPLTLSQISKPLTFWGRVQRGARRAARVAAQAVAVLLVLSAVGVLGVAWLRSGEKRPRIMPGAALTADLGPHSTRSLPGRLTKGAERTVVAGEGPDALSLLTAGRPVVSEPKALVFPAVEGQSRVGRAVVDVVDLDGDIAVLKADVLAEPPPSTPSVRLRSVLYGPPPDAQAALMLVGSTGRYVALIQHGAGAPLALEWALGERRGTMLGLFSPAGKAHLEMEIDAEGVLRAFVGTGKDRRAIAEPLIIGPAWQKQLGDVPRPAAGCIEGTCRIEALSYSLRQAPPAPASAVATPAPVPRPAPVSVKPVAKPAPPVKRPAPKAPPPKGGKRR</sequence>
<keyword evidence="7" id="KW-1133">Transmembrane helix</keyword>
<dbReference type="RefSeq" id="WP_093519749.1">
    <property type="nucleotide sequence ID" value="NZ_FOIJ01000005.1"/>
</dbReference>
<evidence type="ECO:0000256" key="5">
    <source>
        <dbReference type="PROSITE-ProRule" id="PRU10141"/>
    </source>
</evidence>
<evidence type="ECO:0000259" key="8">
    <source>
        <dbReference type="PROSITE" id="PS50011"/>
    </source>
</evidence>
<dbReference type="SUPFAM" id="SSF56112">
    <property type="entry name" value="Protein kinase-like (PK-like)"/>
    <property type="match status" value="1"/>
</dbReference>
<proteinExistence type="predicted"/>
<feature type="domain" description="Protein kinase" evidence="8">
    <location>
        <begin position="21"/>
        <end position="273"/>
    </location>
</feature>
<name>A0A1I0I0T4_9BACT</name>
<evidence type="ECO:0000256" key="6">
    <source>
        <dbReference type="SAM" id="MobiDB-lite"/>
    </source>
</evidence>
<keyword evidence="10" id="KW-1185">Reference proteome</keyword>
<dbReference type="Gene3D" id="3.30.200.20">
    <property type="entry name" value="Phosphorylase Kinase, domain 1"/>
    <property type="match status" value="1"/>
</dbReference>
<reference evidence="10" key="1">
    <citation type="submission" date="2016-10" db="EMBL/GenBank/DDBJ databases">
        <authorList>
            <person name="Varghese N."/>
            <person name="Submissions S."/>
        </authorList>
    </citation>
    <scope>NUCLEOTIDE SEQUENCE [LARGE SCALE GENOMIC DNA]</scope>
    <source>
        <strain evidence="10">DSM 16858</strain>
    </source>
</reference>
<evidence type="ECO:0000313" key="10">
    <source>
        <dbReference type="Proteomes" id="UP000199181"/>
    </source>
</evidence>
<keyword evidence="9" id="KW-0723">Serine/threonine-protein kinase</keyword>